<feature type="compositionally biased region" description="Basic and acidic residues" evidence="1">
    <location>
        <begin position="56"/>
        <end position="67"/>
    </location>
</feature>
<accession>A0ABV0Q886</accession>
<dbReference type="PANTHER" id="PTHR10878">
    <property type="entry name" value="SEGMENT POLARITY PROTEIN DISHEVELLED"/>
    <property type="match status" value="1"/>
</dbReference>
<dbReference type="SUPFAM" id="SSF50156">
    <property type="entry name" value="PDZ domain-like"/>
    <property type="match status" value="1"/>
</dbReference>
<feature type="domain" description="PDZ" evidence="2">
    <location>
        <begin position="132"/>
        <end position="174"/>
    </location>
</feature>
<dbReference type="InterPro" id="IPR001478">
    <property type="entry name" value="PDZ"/>
</dbReference>
<keyword evidence="4" id="KW-1185">Reference proteome</keyword>
<comment type="caution">
    <text evidence="3">The sequence shown here is derived from an EMBL/GenBank/DDBJ whole genome shotgun (WGS) entry which is preliminary data.</text>
</comment>
<feature type="compositionally biased region" description="Polar residues" evidence="1">
    <location>
        <begin position="73"/>
        <end position="96"/>
    </location>
</feature>
<dbReference type="Pfam" id="PF02377">
    <property type="entry name" value="Dishevelled"/>
    <property type="match status" value="1"/>
</dbReference>
<feature type="non-terminal residue" evidence="3">
    <location>
        <position position="1"/>
    </location>
</feature>
<evidence type="ECO:0000259" key="2">
    <source>
        <dbReference type="PROSITE" id="PS50106"/>
    </source>
</evidence>
<reference evidence="3 4" key="1">
    <citation type="submission" date="2021-06" db="EMBL/GenBank/DDBJ databases">
        <authorList>
            <person name="Palmer J.M."/>
        </authorList>
    </citation>
    <scope>NUCLEOTIDE SEQUENCE [LARGE SCALE GENOMIC DNA]</scope>
    <source>
        <strain evidence="3 4">XC_2019</strain>
        <tissue evidence="3">Muscle</tissue>
    </source>
</reference>
<dbReference type="Proteomes" id="UP001434883">
    <property type="component" value="Unassembled WGS sequence"/>
</dbReference>
<evidence type="ECO:0000313" key="3">
    <source>
        <dbReference type="EMBL" id="MEQ2191706.1"/>
    </source>
</evidence>
<sequence>GSDTRSVATPSSLAPPPIERTGGIGDSRPPSFHATAACHDDLQGSEVKYPVPPAEKQQRRDVVDRAVCDVTPGSANQQGRAAPRQDSSGDSGAATESQKHHGWRSEVYLFCVIKSDGDHTNATCFSERYNFLGISIVGQSNDRGDGGIYIGSIMKGGAVAADGRIEPGDMLLQVPLTQLPGEPMMLLIVLDHLDLVLV</sequence>
<protein>
    <recommendedName>
        <fullName evidence="2">PDZ domain-containing protein</fullName>
    </recommendedName>
</protein>
<proteinExistence type="predicted"/>
<organism evidence="3 4">
    <name type="scientific">Xenoophorus captivus</name>
    <dbReference type="NCBI Taxonomy" id="1517983"/>
    <lineage>
        <taxon>Eukaryota</taxon>
        <taxon>Metazoa</taxon>
        <taxon>Chordata</taxon>
        <taxon>Craniata</taxon>
        <taxon>Vertebrata</taxon>
        <taxon>Euteleostomi</taxon>
        <taxon>Actinopterygii</taxon>
        <taxon>Neopterygii</taxon>
        <taxon>Teleostei</taxon>
        <taxon>Neoteleostei</taxon>
        <taxon>Acanthomorphata</taxon>
        <taxon>Ovalentaria</taxon>
        <taxon>Atherinomorphae</taxon>
        <taxon>Cyprinodontiformes</taxon>
        <taxon>Goodeidae</taxon>
        <taxon>Xenoophorus</taxon>
    </lineage>
</organism>
<feature type="region of interest" description="Disordered" evidence="1">
    <location>
        <begin position="1"/>
        <end position="99"/>
    </location>
</feature>
<feature type="compositionally biased region" description="Polar residues" evidence="1">
    <location>
        <begin position="1"/>
        <end position="12"/>
    </location>
</feature>
<evidence type="ECO:0000313" key="4">
    <source>
        <dbReference type="Proteomes" id="UP001434883"/>
    </source>
</evidence>
<dbReference type="Gene3D" id="2.30.42.10">
    <property type="match status" value="1"/>
</dbReference>
<dbReference type="InterPro" id="IPR036034">
    <property type="entry name" value="PDZ_sf"/>
</dbReference>
<dbReference type="Pfam" id="PF00595">
    <property type="entry name" value="PDZ"/>
    <property type="match status" value="1"/>
</dbReference>
<gene>
    <name evidence="3" type="ORF">XENOCAPTIV_001336</name>
</gene>
<dbReference type="InterPro" id="IPR003351">
    <property type="entry name" value="Dishevelled_protein_dom"/>
</dbReference>
<dbReference type="InterPro" id="IPR015506">
    <property type="entry name" value="Dsh/Dvl-rel"/>
</dbReference>
<name>A0ABV0Q886_9TELE</name>
<evidence type="ECO:0000256" key="1">
    <source>
        <dbReference type="SAM" id="MobiDB-lite"/>
    </source>
</evidence>
<dbReference type="EMBL" id="JAHRIN010001125">
    <property type="protein sequence ID" value="MEQ2191706.1"/>
    <property type="molecule type" value="Genomic_DNA"/>
</dbReference>
<dbReference type="PANTHER" id="PTHR10878:SF5">
    <property type="entry name" value="SEGMENT POLARITY PROTEIN DISHEVELLED HOMOLOG DVL-1-RELATED"/>
    <property type="match status" value="1"/>
</dbReference>
<dbReference type="PROSITE" id="PS50106">
    <property type="entry name" value="PDZ"/>
    <property type="match status" value="1"/>
</dbReference>